<proteinExistence type="inferred from homology"/>
<evidence type="ECO:0000256" key="3">
    <source>
        <dbReference type="ARBA" id="ARBA00015991"/>
    </source>
</evidence>
<dbReference type="PROSITE" id="PS00151">
    <property type="entry name" value="ACYLPHOSPHATASE_2"/>
    <property type="match status" value="1"/>
</dbReference>
<comment type="catalytic activity">
    <reaction evidence="5">
        <text>an acyl phosphate + H2O = a carboxylate + phosphate + H(+)</text>
        <dbReference type="Rhea" id="RHEA:14965"/>
        <dbReference type="ChEBI" id="CHEBI:15377"/>
        <dbReference type="ChEBI" id="CHEBI:15378"/>
        <dbReference type="ChEBI" id="CHEBI:29067"/>
        <dbReference type="ChEBI" id="CHEBI:43474"/>
        <dbReference type="ChEBI" id="CHEBI:59918"/>
        <dbReference type="EC" id="3.6.1.7"/>
    </reaction>
</comment>
<dbReference type="SUPFAM" id="SSF54975">
    <property type="entry name" value="Acylphosphatase/BLUF domain-like"/>
    <property type="match status" value="1"/>
</dbReference>
<protein>
    <recommendedName>
        <fullName evidence="3">Acylphosphatase</fullName>
        <ecNumber evidence="2">3.6.1.7</ecNumber>
    </recommendedName>
    <alternativeName>
        <fullName evidence="4">Acylphosphate phosphohydrolase</fullName>
    </alternativeName>
</protein>
<dbReference type="GO" id="GO:0003998">
    <property type="term" value="F:acylphosphatase activity"/>
    <property type="evidence" value="ECO:0007669"/>
    <property type="project" value="UniProtKB-EC"/>
</dbReference>
<evidence type="ECO:0000259" key="6">
    <source>
        <dbReference type="Pfam" id="PF00708"/>
    </source>
</evidence>
<dbReference type="InterPro" id="IPR036046">
    <property type="entry name" value="Acylphosphatase-like_dom_sf"/>
</dbReference>
<evidence type="ECO:0000313" key="8">
    <source>
        <dbReference type="Proteomes" id="UP000031561"/>
    </source>
</evidence>
<evidence type="ECO:0000256" key="2">
    <source>
        <dbReference type="ARBA" id="ARBA00012150"/>
    </source>
</evidence>
<dbReference type="RefSeq" id="WP_166276043.1">
    <property type="nucleotide sequence ID" value="NZ_JTHE03000091.1"/>
</dbReference>
<keyword evidence="8" id="KW-1185">Reference proteome</keyword>
<comment type="similarity">
    <text evidence="1">Belongs to the acylphosphatase family.</text>
</comment>
<feature type="domain" description="Acylphosphatase-like" evidence="6">
    <location>
        <begin position="16"/>
        <end position="97"/>
    </location>
</feature>
<dbReference type="InterPro" id="IPR017968">
    <property type="entry name" value="Acylphosphatase_CS"/>
</dbReference>
<evidence type="ECO:0000256" key="4">
    <source>
        <dbReference type="ARBA" id="ARBA00032904"/>
    </source>
</evidence>
<dbReference type="Pfam" id="PF00708">
    <property type="entry name" value="Acylphosphatase"/>
    <property type="match status" value="1"/>
</dbReference>
<dbReference type="PANTHER" id="PTHR47268:SF4">
    <property type="entry name" value="ACYLPHOSPHATASE"/>
    <property type="match status" value="1"/>
</dbReference>
<dbReference type="NCBIfam" id="NF011000">
    <property type="entry name" value="PRK14426.1"/>
    <property type="match status" value="1"/>
</dbReference>
<dbReference type="InterPro" id="IPR020456">
    <property type="entry name" value="Acylphosphatase"/>
</dbReference>
<evidence type="ECO:0000256" key="5">
    <source>
        <dbReference type="ARBA" id="ARBA00047645"/>
    </source>
</evidence>
<dbReference type="NCBIfam" id="NF011014">
    <property type="entry name" value="PRK14442.1"/>
    <property type="match status" value="1"/>
</dbReference>
<organism evidence="7 8">
    <name type="scientific">Lyngbya confervoides BDU141951</name>
    <dbReference type="NCBI Taxonomy" id="1574623"/>
    <lineage>
        <taxon>Bacteria</taxon>
        <taxon>Bacillati</taxon>
        <taxon>Cyanobacteriota</taxon>
        <taxon>Cyanophyceae</taxon>
        <taxon>Oscillatoriophycideae</taxon>
        <taxon>Oscillatoriales</taxon>
        <taxon>Microcoleaceae</taxon>
        <taxon>Lyngbya</taxon>
    </lineage>
</organism>
<dbReference type="Gene3D" id="3.30.70.100">
    <property type="match status" value="1"/>
</dbReference>
<name>A0ABD4T734_9CYAN</name>
<dbReference type="PRINTS" id="PR00112">
    <property type="entry name" value="ACYLPHPHTASE"/>
</dbReference>
<dbReference type="PANTHER" id="PTHR47268">
    <property type="entry name" value="ACYLPHOSPHATASE"/>
    <property type="match status" value="1"/>
</dbReference>
<evidence type="ECO:0000313" key="7">
    <source>
        <dbReference type="EMBL" id="MCM1984293.1"/>
    </source>
</evidence>
<reference evidence="7 8" key="1">
    <citation type="journal article" date="2015" name="Genome Announc.">
        <title>Draft Genome Sequence of Filamentous Marine Cyanobacterium Lyngbya confervoides Strain BDU141951.</title>
        <authorList>
            <person name="Chandrababunaidu M.M."/>
            <person name="Sen D."/>
            <person name="Tripathy S."/>
        </authorList>
    </citation>
    <scope>NUCLEOTIDE SEQUENCE [LARGE SCALE GENOMIC DNA]</scope>
    <source>
        <strain evidence="7 8">BDU141951</strain>
    </source>
</reference>
<dbReference type="EMBL" id="JTHE03000091">
    <property type="protein sequence ID" value="MCM1984293.1"/>
    <property type="molecule type" value="Genomic_DNA"/>
</dbReference>
<dbReference type="Proteomes" id="UP000031561">
    <property type="component" value="Unassembled WGS sequence"/>
</dbReference>
<gene>
    <name evidence="7" type="ORF">QQ91_0015835</name>
</gene>
<sequence length="99" mass="11159">MPPHPSDSSPHICLRSLISGHVQGVGYRYATQDKAQALGLLGWVRNCPDGRVEAMIEGDRAQVEALVDWFWSGPPGARVSEVRTESKPLQQFQRFEIWR</sequence>
<dbReference type="InterPro" id="IPR001792">
    <property type="entry name" value="Acylphosphatase-like_dom"/>
</dbReference>
<dbReference type="EC" id="3.6.1.7" evidence="2"/>
<evidence type="ECO:0000256" key="1">
    <source>
        <dbReference type="ARBA" id="ARBA00005614"/>
    </source>
</evidence>
<accession>A0ABD4T734</accession>
<dbReference type="AlphaFoldDB" id="A0ABD4T734"/>
<comment type="caution">
    <text evidence="7">The sequence shown here is derived from an EMBL/GenBank/DDBJ whole genome shotgun (WGS) entry which is preliminary data.</text>
</comment>